<comment type="caution">
    <text evidence="2">The sequence shown here is derived from an EMBL/GenBank/DDBJ whole genome shotgun (WGS) entry which is preliminary data.</text>
</comment>
<dbReference type="InterPro" id="IPR006683">
    <property type="entry name" value="Thioestr_dom"/>
</dbReference>
<evidence type="ECO:0000259" key="1">
    <source>
        <dbReference type="Pfam" id="PF03061"/>
    </source>
</evidence>
<dbReference type="InterPro" id="IPR029069">
    <property type="entry name" value="HotDog_dom_sf"/>
</dbReference>
<dbReference type="AlphaFoldDB" id="A0A2G1XJX3"/>
<protein>
    <recommendedName>
        <fullName evidence="1">Thioesterase domain-containing protein</fullName>
    </recommendedName>
</protein>
<feature type="domain" description="Thioesterase" evidence="1">
    <location>
        <begin position="46"/>
        <end position="123"/>
    </location>
</feature>
<dbReference type="Proteomes" id="UP000222531">
    <property type="component" value="Unassembled WGS sequence"/>
</dbReference>
<dbReference type="OrthoDB" id="4312708at2"/>
<dbReference type="EMBL" id="NHZO01000146">
    <property type="protein sequence ID" value="PHQ51439.1"/>
    <property type="molecule type" value="Genomic_DNA"/>
</dbReference>
<keyword evidence="3" id="KW-1185">Reference proteome</keyword>
<dbReference type="Pfam" id="PF03061">
    <property type="entry name" value="4HBT"/>
    <property type="match status" value="1"/>
</dbReference>
<sequence length="132" mass="14183">MTAAHMNDLIGKEFPWLAASHVVTAVEDDRLTLQADTRFLEAGPPGGTISGPDQMRLADLAGYLLIKHRVGHESSIRLRTMSMSFLQAPVPGALTAQVVLLRQSKRNTEVRADVVDATAGTVCAGSLLFSVR</sequence>
<dbReference type="SUPFAM" id="SSF54637">
    <property type="entry name" value="Thioesterase/thiol ester dehydrase-isomerase"/>
    <property type="match status" value="1"/>
</dbReference>
<dbReference type="Gene3D" id="3.10.129.10">
    <property type="entry name" value="Hotdog Thioesterase"/>
    <property type="match status" value="1"/>
</dbReference>
<reference evidence="2 3" key="1">
    <citation type="journal article" date="2017" name="Biochemistry">
        <title>Identification of the Biosynthetic Pathway for the Antibiotic Bicyclomycin.</title>
        <authorList>
            <person name="Patteson J."/>
            <person name="Cai W."/>
            <person name="Johnson R.A."/>
            <person name="Santa Maria K."/>
            <person name="Li B."/>
        </authorList>
    </citation>
    <scope>NUCLEOTIDE SEQUENCE [LARGE SCALE GENOMIC DNA]</scope>
    <source>
        <strain evidence="2 3">ATCC 21532</strain>
    </source>
</reference>
<accession>A0A2G1XJX3</accession>
<evidence type="ECO:0000313" key="2">
    <source>
        <dbReference type="EMBL" id="PHQ51439.1"/>
    </source>
</evidence>
<organism evidence="2 3">
    <name type="scientific">Streptomyces cinnamoneus</name>
    <name type="common">Streptoverticillium cinnamoneum</name>
    <dbReference type="NCBI Taxonomy" id="53446"/>
    <lineage>
        <taxon>Bacteria</taxon>
        <taxon>Bacillati</taxon>
        <taxon>Actinomycetota</taxon>
        <taxon>Actinomycetes</taxon>
        <taxon>Kitasatosporales</taxon>
        <taxon>Streptomycetaceae</taxon>
        <taxon>Streptomyces</taxon>
        <taxon>Streptomyces cinnamoneus group</taxon>
    </lineage>
</organism>
<evidence type="ECO:0000313" key="3">
    <source>
        <dbReference type="Proteomes" id="UP000222531"/>
    </source>
</evidence>
<dbReference type="RefSeq" id="WP_099199306.1">
    <property type="nucleotide sequence ID" value="NZ_JBIRXA010000002.1"/>
</dbReference>
<gene>
    <name evidence="2" type="ORF">BLA24_13995</name>
</gene>
<name>A0A2G1XJX3_STRCJ</name>
<proteinExistence type="predicted"/>